<dbReference type="OrthoDB" id="10030083at2759"/>
<feature type="signal peptide" evidence="7">
    <location>
        <begin position="1"/>
        <end position="18"/>
    </location>
</feature>
<dbReference type="SUPFAM" id="SSF48317">
    <property type="entry name" value="Acid phosphatase/Vanadium-dependent haloperoxidase"/>
    <property type="match status" value="1"/>
</dbReference>
<accession>A0A9W6TBA1</accession>
<comment type="subcellular location">
    <subcellularLocation>
        <location evidence="1">Membrane</location>
        <topology evidence="1">Multi-pass membrane protein</topology>
    </subcellularLocation>
</comment>
<dbReference type="Gene3D" id="1.20.144.10">
    <property type="entry name" value="Phosphatidic acid phosphatase type 2/haloperoxidase"/>
    <property type="match status" value="1"/>
</dbReference>
<dbReference type="GO" id="GO:0008195">
    <property type="term" value="F:phosphatidate phosphatase activity"/>
    <property type="evidence" value="ECO:0007669"/>
    <property type="project" value="TreeGrafter"/>
</dbReference>
<dbReference type="PANTHER" id="PTHR10165">
    <property type="entry name" value="LIPID PHOSPHATE PHOSPHATASE"/>
    <property type="match status" value="1"/>
</dbReference>
<keyword evidence="10" id="KW-1185">Reference proteome</keyword>
<comment type="similarity">
    <text evidence="2">Belongs to the PA-phosphatase related phosphoesterase family.</text>
</comment>
<evidence type="ECO:0000259" key="8">
    <source>
        <dbReference type="Pfam" id="PF01569"/>
    </source>
</evidence>
<sequence length="306" mass="34284">MPRTVQGMHAAFLTVCFAQCDTNIVIAGQGKLTSSSSGITFDWLKTQKHFQLSTLILAMADDDGDDVDEYTLMKGSAPELSSTGERYGARNNLMQLLHEYRALEFSCTVAMFVLALFFAWIPVQQRPIPNVEVQINSTRTVWARDPTLNTKMHTEQVSTEALVLFGTAVPMATNLLMNYVLPSVWKMRPVPHDTRDFLLTLAQSASMSELLTELTKNITGRFRPCFYDMCKWNYDVVWDGETNLCKNAWGEKEGRKSFPSGHASFAWSTMLVLTVREHVCLSSTNRLDSHMLVTLAALFNGSSASQ</sequence>
<evidence type="ECO:0000256" key="4">
    <source>
        <dbReference type="ARBA" id="ARBA00022989"/>
    </source>
</evidence>
<comment type="caution">
    <text evidence="9">The sequence shown here is derived from an EMBL/GenBank/DDBJ whole genome shotgun (WGS) entry which is preliminary data.</text>
</comment>
<keyword evidence="7" id="KW-0732">Signal</keyword>
<dbReference type="PANTHER" id="PTHR10165:SF35">
    <property type="entry name" value="RE23632P"/>
    <property type="match status" value="1"/>
</dbReference>
<protein>
    <submittedName>
        <fullName evidence="9">Unnamed protein product</fullName>
    </submittedName>
</protein>
<dbReference type="GO" id="GO:0016020">
    <property type="term" value="C:membrane"/>
    <property type="evidence" value="ECO:0007669"/>
    <property type="project" value="UniProtKB-SubCell"/>
</dbReference>
<dbReference type="Proteomes" id="UP001165083">
    <property type="component" value="Unassembled WGS sequence"/>
</dbReference>
<gene>
    <name evidence="9" type="ORF">Plil01_000201700</name>
</gene>
<keyword evidence="4 6" id="KW-1133">Transmembrane helix</keyword>
<keyword evidence="3 6" id="KW-0812">Transmembrane</keyword>
<dbReference type="EMBL" id="BSXW01000072">
    <property type="protein sequence ID" value="GMF11298.1"/>
    <property type="molecule type" value="Genomic_DNA"/>
</dbReference>
<evidence type="ECO:0000313" key="10">
    <source>
        <dbReference type="Proteomes" id="UP001165083"/>
    </source>
</evidence>
<evidence type="ECO:0000256" key="5">
    <source>
        <dbReference type="ARBA" id="ARBA00023136"/>
    </source>
</evidence>
<evidence type="ECO:0000256" key="1">
    <source>
        <dbReference type="ARBA" id="ARBA00004141"/>
    </source>
</evidence>
<name>A0A9W6TBA1_9STRA</name>
<evidence type="ECO:0000256" key="3">
    <source>
        <dbReference type="ARBA" id="ARBA00022692"/>
    </source>
</evidence>
<dbReference type="InterPro" id="IPR000326">
    <property type="entry name" value="PAP2/HPO"/>
</dbReference>
<feature type="chain" id="PRO_5040982860" evidence="7">
    <location>
        <begin position="19"/>
        <end position="306"/>
    </location>
</feature>
<feature type="domain" description="Phosphatidic acid phosphatase type 2/haloperoxidase" evidence="8">
    <location>
        <begin position="199"/>
        <end position="275"/>
    </location>
</feature>
<dbReference type="GO" id="GO:0046839">
    <property type="term" value="P:phospholipid dephosphorylation"/>
    <property type="evidence" value="ECO:0007669"/>
    <property type="project" value="TreeGrafter"/>
</dbReference>
<evidence type="ECO:0000313" key="9">
    <source>
        <dbReference type="EMBL" id="GMF11298.1"/>
    </source>
</evidence>
<dbReference type="InterPro" id="IPR036938">
    <property type="entry name" value="PAP2/HPO_sf"/>
</dbReference>
<evidence type="ECO:0000256" key="6">
    <source>
        <dbReference type="SAM" id="Phobius"/>
    </source>
</evidence>
<evidence type="ECO:0000256" key="2">
    <source>
        <dbReference type="ARBA" id="ARBA00008816"/>
    </source>
</evidence>
<dbReference type="InterPro" id="IPR043216">
    <property type="entry name" value="PAP-like"/>
</dbReference>
<keyword evidence="5 6" id="KW-0472">Membrane</keyword>
<reference evidence="9" key="1">
    <citation type="submission" date="2023-04" db="EMBL/GenBank/DDBJ databases">
        <title>Phytophthora lilii NBRC 32176.</title>
        <authorList>
            <person name="Ichikawa N."/>
            <person name="Sato H."/>
            <person name="Tonouchi N."/>
        </authorList>
    </citation>
    <scope>NUCLEOTIDE SEQUENCE</scope>
    <source>
        <strain evidence="9">NBRC 32176</strain>
    </source>
</reference>
<proteinExistence type="inferred from homology"/>
<feature type="transmembrane region" description="Helical" evidence="6">
    <location>
        <begin position="102"/>
        <end position="121"/>
    </location>
</feature>
<organism evidence="9 10">
    <name type="scientific">Phytophthora lilii</name>
    <dbReference type="NCBI Taxonomy" id="2077276"/>
    <lineage>
        <taxon>Eukaryota</taxon>
        <taxon>Sar</taxon>
        <taxon>Stramenopiles</taxon>
        <taxon>Oomycota</taxon>
        <taxon>Peronosporomycetes</taxon>
        <taxon>Peronosporales</taxon>
        <taxon>Peronosporaceae</taxon>
        <taxon>Phytophthora</taxon>
    </lineage>
</organism>
<evidence type="ECO:0000256" key="7">
    <source>
        <dbReference type="SAM" id="SignalP"/>
    </source>
</evidence>
<dbReference type="AlphaFoldDB" id="A0A9W6TBA1"/>
<dbReference type="Pfam" id="PF01569">
    <property type="entry name" value="PAP2"/>
    <property type="match status" value="1"/>
</dbReference>
<dbReference type="GO" id="GO:0006644">
    <property type="term" value="P:phospholipid metabolic process"/>
    <property type="evidence" value="ECO:0007669"/>
    <property type="project" value="InterPro"/>
</dbReference>